<dbReference type="InterPro" id="IPR018247">
    <property type="entry name" value="EF_Hand_1_Ca_BS"/>
</dbReference>
<dbReference type="SUPFAM" id="SSF54495">
    <property type="entry name" value="UBC-like"/>
    <property type="match status" value="1"/>
</dbReference>
<dbReference type="Gene3D" id="1.20.120.1750">
    <property type="match status" value="1"/>
</dbReference>
<dbReference type="Pfam" id="PF00520">
    <property type="entry name" value="Ion_trans"/>
    <property type="match status" value="4"/>
</dbReference>
<evidence type="ECO:0000256" key="13">
    <source>
        <dbReference type="SAM" id="MobiDB-lite"/>
    </source>
</evidence>
<dbReference type="InterPro" id="IPR039852">
    <property type="entry name" value="CAND1/CAND2"/>
</dbReference>
<dbReference type="Gene3D" id="3.10.110.10">
    <property type="entry name" value="Ubiquitin Conjugating Enzyme"/>
    <property type="match status" value="1"/>
</dbReference>
<feature type="region of interest" description="Disordered" evidence="13">
    <location>
        <begin position="2315"/>
        <end position="2344"/>
    </location>
</feature>
<dbReference type="Gene3D" id="3.30.40.10">
    <property type="entry name" value="Zinc/RING finger domain, C3HC4 (zinc finger)"/>
    <property type="match status" value="1"/>
</dbReference>
<name>A0A1V9ZD09_9STRA</name>
<dbReference type="InterPro" id="IPR016024">
    <property type="entry name" value="ARM-type_fold"/>
</dbReference>
<reference evidence="18 19" key="1">
    <citation type="journal article" date="2014" name="Genome Biol. Evol.">
        <title>The secreted proteins of Achlya hypogyna and Thraustotheca clavata identify the ancestral oomycete secretome and reveal gene acquisitions by horizontal gene transfer.</title>
        <authorList>
            <person name="Misner I."/>
            <person name="Blouin N."/>
            <person name="Leonard G."/>
            <person name="Richards T.A."/>
            <person name="Lane C.E."/>
        </authorList>
    </citation>
    <scope>NUCLEOTIDE SEQUENCE [LARGE SCALE GENOMIC DNA]</scope>
    <source>
        <strain evidence="18 19">ATCC 34112</strain>
    </source>
</reference>
<feature type="domain" description="EF-hand" evidence="15">
    <location>
        <begin position="1661"/>
        <end position="1696"/>
    </location>
</feature>
<evidence type="ECO:0000313" key="18">
    <source>
        <dbReference type="EMBL" id="OQR95878.1"/>
    </source>
</evidence>
<feature type="transmembrane region" description="Helical" evidence="14">
    <location>
        <begin position="708"/>
        <end position="728"/>
    </location>
</feature>
<dbReference type="GO" id="GO:0008270">
    <property type="term" value="F:zinc ion binding"/>
    <property type="evidence" value="ECO:0007669"/>
    <property type="project" value="UniProtKB-KW"/>
</dbReference>
<feature type="transmembrane region" description="Helical" evidence="14">
    <location>
        <begin position="1021"/>
        <end position="1042"/>
    </location>
</feature>
<dbReference type="Gene3D" id="1.10.287.70">
    <property type="match status" value="4"/>
</dbReference>
<feature type="transmembrane region" description="Helical" evidence="14">
    <location>
        <begin position="802"/>
        <end position="821"/>
    </location>
</feature>
<dbReference type="Pfam" id="PF08623">
    <property type="entry name" value="TIP120"/>
    <property type="match status" value="1"/>
</dbReference>
<evidence type="ECO:0000256" key="10">
    <source>
        <dbReference type="ARBA" id="ARBA00022837"/>
    </source>
</evidence>
<feature type="domain" description="RING-type" evidence="17">
    <location>
        <begin position="160"/>
        <end position="395"/>
    </location>
</feature>
<organism evidence="18 19">
    <name type="scientific">Thraustotheca clavata</name>
    <dbReference type="NCBI Taxonomy" id="74557"/>
    <lineage>
        <taxon>Eukaryota</taxon>
        <taxon>Sar</taxon>
        <taxon>Stramenopiles</taxon>
        <taxon>Oomycota</taxon>
        <taxon>Saprolegniomycetes</taxon>
        <taxon>Saprolegniales</taxon>
        <taxon>Achlyaceae</taxon>
        <taxon>Thraustotheca</taxon>
    </lineage>
</organism>
<dbReference type="CDD" id="cd23823">
    <property type="entry name" value="RWD_GCN2"/>
    <property type="match status" value="1"/>
</dbReference>
<dbReference type="InterPro" id="IPR044066">
    <property type="entry name" value="TRIAD_supradom"/>
</dbReference>
<feature type="transmembrane region" description="Helical" evidence="14">
    <location>
        <begin position="863"/>
        <end position="888"/>
    </location>
</feature>
<dbReference type="GO" id="GO:0010265">
    <property type="term" value="P:SCF complex assembly"/>
    <property type="evidence" value="ECO:0007669"/>
    <property type="project" value="InterPro"/>
</dbReference>
<feature type="transmembrane region" description="Helical" evidence="14">
    <location>
        <begin position="1147"/>
        <end position="1169"/>
    </location>
</feature>
<dbReference type="InterPro" id="IPR005821">
    <property type="entry name" value="Ion_trans_dom"/>
</dbReference>
<gene>
    <name evidence="18" type="ORF">THRCLA_07500</name>
</gene>
<feature type="domain" description="RWD" evidence="16">
    <location>
        <begin position="1"/>
        <end position="64"/>
    </location>
</feature>
<dbReference type="EMBL" id="JNBS01002015">
    <property type="protein sequence ID" value="OQR95878.1"/>
    <property type="molecule type" value="Genomic_DNA"/>
</dbReference>
<dbReference type="PROSITE" id="PS50222">
    <property type="entry name" value="EF_HAND_2"/>
    <property type="match status" value="2"/>
</dbReference>
<evidence type="ECO:0000259" key="15">
    <source>
        <dbReference type="PROSITE" id="PS50222"/>
    </source>
</evidence>
<evidence type="ECO:0000313" key="19">
    <source>
        <dbReference type="Proteomes" id="UP000243217"/>
    </source>
</evidence>
<feature type="transmembrane region" description="Helical" evidence="14">
    <location>
        <begin position="1952"/>
        <end position="1970"/>
    </location>
</feature>
<evidence type="ECO:0000256" key="5">
    <source>
        <dbReference type="ARBA" id="ARBA00022723"/>
    </source>
</evidence>
<evidence type="ECO:0000256" key="11">
    <source>
        <dbReference type="ARBA" id="ARBA00022989"/>
    </source>
</evidence>
<evidence type="ECO:0000256" key="8">
    <source>
        <dbReference type="ARBA" id="ARBA00022786"/>
    </source>
</evidence>
<dbReference type="Gene3D" id="1.20.120.350">
    <property type="entry name" value="Voltage-gated potassium channels. Chain C"/>
    <property type="match status" value="2"/>
</dbReference>
<feature type="transmembrane region" description="Helical" evidence="14">
    <location>
        <begin position="1919"/>
        <end position="1945"/>
    </location>
</feature>
<keyword evidence="9" id="KW-0862">Zinc</keyword>
<dbReference type="CDD" id="cd22584">
    <property type="entry name" value="Rcat_RBR_unk"/>
    <property type="match status" value="1"/>
</dbReference>
<evidence type="ECO:0000259" key="16">
    <source>
        <dbReference type="PROSITE" id="PS50908"/>
    </source>
</evidence>
<accession>A0A1V9ZD09</accession>
<dbReference type="InterPro" id="IPR013083">
    <property type="entry name" value="Znf_RING/FYVE/PHD"/>
</dbReference>
<dbReference type="InterPro" id="IPR002867">
    <property type="entry name" value="IBR_dom"/>
</dbReference>
<dbReference type="Pfam" id="PF01485">
    <property type="entry name" value="IBR"/>
    <property type="match status" value="2"/>
</dbReference>
<dbReference type="SMART" id="SM00054">
    <property type="entry name" value="EFh"/>
    <property type="match status" value="2"/>
</dbReference>
<feature type="transmembrane region" description="Helical" evidence="14">
    <location>
        <begin position="1545"/>
        <end position="1570"/>
    </location>
</feature>
<feature type="transmembrane region" description="Helical" evidence="14">
    <location>
        <begin position="1241"/>
        <end position="1263"/>
    </location>
</feature>
<keyword evidence="11 14" id="KW-1133">Transmembrane helix</keyword>
<evidence type="ECO:0000256" key="2">
    <source>
        <dbReference type="ARBA" id="ARBA00007657"/>
    </source>
</evidence>
<dbReference type="GO" id="GO:0016740">
    <property type="term" value="F:transferase activity"/>
    <property type="evidence" value="ECO:0007669"/>
    <property type="project" value="UniProtKB-KW"/>
</dbReference>
<feature type="transmembrane region" description="Helical" evidence="14">
    <location>
        <begin position="1868"/>
        <end position="1888"/>
    </location>
</feature>
<dbReference type="InterPro" id="IPR002048">
    <property type="entry name" value="EF_hand_dom"/>
</dbReference>
<evidence type="ECO:0000256" key="9">
    <source>
        <dbReference type="ARBA" id="ARBA00022833"/>
    </source>
</evidence>
<dbReference type="InterPro" id="IPR017907">
    <property type="entry name" value="Znf_RING_CS"/>
</dbReference>
<evidence type="ECO:0000256" key="12">
    <source>
        <dbReference type="ARBA" id="ARBA00023136"/>
    </source>
</evidence>
<dbReference type="Gene3D" id="1.25.10.10">
    <property type="entry name" value="Leucine-rich Repeat Variant"/>
    <property type="match status" value="1"/>
</dbReference>
<keyword evidence="3" id="KW-0808">Transferase</keyword>
<feature type="region of interest" description="Disordered" evidence="13">
    <location>
        <begin position="513"/>
        <end position="534"/>
    </location>
</feature>
<feature type="transmembrane region" description="Helical" evidence="14">
    <location>
        <begin position="1775"/>
        <end position="1792"/>
    </location>
</feature>
<evidence type="ECO:0000256" key="1">
    <source>
        <dbReference type="ARBA" id="ARBA00004141"/>
    </source>
</evidence>
<dbReference type="SUPFAM" id="SSF47473">
    <property type="entry name" value="EF-hand"/>
    <property type="match status" value="1"/>
</dbReference>
<feature type="transmembrane region" description="Helical" evidence="14">
    <location>
        <begin position="1062"/>
        <end position="1082"/>
    </location>
</feature>
<keyword evidence="8" id="KW-0833">Ubl conjugation pathway</keyword>
<feature type="transmembrane region" description="Helical" evidence="14">
    <location>
        <begin position="1515"/>
        <end position="1533"/>
    </location>
</feature>
<keyword evidence="12 14" id="KW-0472">Membrane</keyword>
<dbReference type="InterPro" id="IPR011989">
    <property type="entry name" value="ARM-like"/>
</dbReference>
<keyword evidence="10" id="KW-0106">Calcium</keyword>
<feature type="transmembrane region" description="Helical" evidence="14">
    <location>
        <begin position="1393"/>
        <end position="1411"/>
    </location>
</feature>
<evidence type="ECO:0000256" key="7">
    <source>
        <dbReference type="ARBA" id="ARBA00022771"/>
    </source>
</evidence>
<feature type="transmembrane region" description="Helical" evidence="14">
    <location>
        <begin position="650"/>
        <end position="671"/>
    </location>
</feature>
<keyword evidence="19" id="KW-1185">Reference proteome</keyword>
<feature type="transmembrane region" description="Helical" evidence="14">
    <location>
        <begin position="1484"/>
        <end position="1503"/>
    </location>
</feature>
<dbReference type="Proteomes" id="UP000243217">
    <property type="component" value="Unassembled WGS sequence"/>
</dbReference>
<keyword evidence="5" id="KW-0479">Metal-binding</keyword>
<feature type="compositionally biased region" description="Acidic residues" evidence="13">
    <location>
        <begin position="2316"/>
        <end position="2344"/>
    </location>
</feature>
<proteinExistence type="inferred from homology"/>
<keyword evidence="6" id="KW-0677">Repeat</keyword>
<dbReference type="CDD" id="cd22582">
    <property type="entry name" value="BRcat_RBR_unk"/>
    <property type="match status" value="1"/>
</dbReference>
<dbReference type="PROSITE" id="PS00518">
    <property type="entry name" value="ZF_RING_1"/>
    <property type="match status" value="1"/>
</dbReference>
<feature type="non-terminal residue" evidence="18">
    <location>
        <position position="1"/>
    </location>
</feature>
<feature type="transmembrane region" description="Helical" evidence="14">
    <location>
        <begin position="1423"/>
        <end position="1441"/>
    </location>
</feature>
<feature type="domain" description="EF-hand" evidence="15">
    <location>
        <begin position="948"/>
        <end position="983"/>
    </location>
</feature>
<dbReference type="InterPro" id="IPR011992">
    <property type="entry name" value="EF-hand-dom_pair"/>
</dbReference>
<keyword evidence="4 14" id="KW-0812">Transmembrane</keyword>
<dbReference type="GO" id="GO:0005509">
    <property type="term" value="F:calcium ion binding"/>
    <property type="evidence" value="ECO:0007669"/>
    <property type="project" value="InterPro"/>
</dbReference>
<dbReference type="SUPFAM" id="SSF81324">
    <property type="entry name" value="Voltage-gated potassium channels"/>
    <property type="match status" value="4"/>
</dbReference>
<dbReference type="PROSITE" id="PS51873">
    <property type="entry name" value="TRIAD"/>
    <property type="match status" value="1"/>
</dbReference>
<dbReference type="STRING" id="74557.A0A1V9ZD09"/>
<evidence type="ECO:0000256" key="14">
    <source>
        <dbReference type="SAM" id="Phobius"/>
    </source>
</evidence>
<dbReference type="SMART" id="SM00647">
    <property type="entry name" value="IBR"/>
    <property type="match status" value="2"/>
</dbReference>
<dbReference type="InterPro" id="IPR016135">
    <property type="entry name" value="UBQ-conjugating_enzyme/RWD"/>
</dbReference>
<comment type="subcellular location">
    <subcellularLocation>
        <location evidence="1">Membrane</location>
        <topology evidence="1">Multi-pass membrane protein</topology>
    </subcellularLocation>
</comment>
<keyword evidence="7" id="KW-0863">Zinc-finger</keyword>
<dbReference type="GO" id="GO:0005216">
    <property type="term" value="F:monoatomic ion channel activity"/>
    <property type="evidence" value="ECO:0007669"/>
    <property type="project" value="InterPro"/>
</dbReference>
<dbReference type="InterPro" id="IPR006575">
    <property type="entry name" value="RWD_dom"/>
</dbReference>
<dbReference type="PANTHER" id="PTHR12696">
    <property type="entry name" value="TIP120"/>
    <property type="match status" value="1"/>
</dbReference>
<evidence type="ECO:0000256" key="3">
    <source>
        <dbReference type="ARBA" id="ARBA00022679"/>
    </source>
</evidence>
<evidence type="ECO:0000256" key="4">
    <source>
        <dbReference type="ARBA" id="ARBA00022692"/>
    </source>
</evidence>
<feature type="transmembrane region" description="Helical" evidence="14">
    <location>
        <begin position="740"/>
        <end position="764"/>
    </location>
</feature>
<evidence type="ECO:0000259" key="17">
    <source>
        <dbReference type="PROSITE" id="PS51873"/>
    </source>
</evidence>
<dbReference type="OrthoDB" id="6260732at2759"/>
<dbReference type="GO" id="GO:0016020">
    <property type="term" value="C:membrane"/>
    <property type="evidence" value="ECO:0007669"/>
    <property type="project" value="UniProtKB-SubCell"/>
</dbReference>
<sequence length="3222" mass="365699">TLKCTLPETYPEAAPKIEFALKKGLSDRQESEICSLLDTQIEENRGMAMLYTISEVVREYLVENNREGNDGSEYQEMLRRMELKQKQEDHAAAQAQAILDESHAKNQTKSHEGTPVTVESFNEWKAKFDAEIQAKNAGKAEQIGTMTDIAVVAIEPSRVEEACCPVCMDSVSEPKNGVSGRRRQRIEYKDTDCWRLRCRHLYCVGCLTGWIQSKVNDRTVPIVCCNLECNREIRPSHVQAILAPTLFEKFSELVAIKSNEEYSMYCPNKTCSQMFLKPVDIRPEQEKSTCVWCKTKICLVCEVEWHQGFSCEQFKQILAEGGDTNEALLLNLKKNMNWKQCPKCKMLVERSSGCNFMRCTCGEHFCYECGSSYISRTPIPNNPHGRAACKCSLYPNQNNANNANNAILLQFGQPRPPPINQFGLNNPLLMAQDEGLRNRINNAMRMPMPMQFNNHIPMIYHRPEALAYPQIPNAVPRQQWNWNMAPPPVIPQYFPAHNHAIPRPKARAKKAIPHPLTPSTMNLRPRKSPEQTTKPKARIITSFIDKNPSPVKLDKSRELRIPFSVGAPLPKPQKQAVRLIDRKDPQDEELMVNLADISPPRLPRTAKPTPLLVKTKDELYAAAWLVEDSFLGITRPPPKKSPNAHFYYELHAYFASLTDLVICFLIALVFLQVPLWCNQEVHPCGDPSDPLTPMTFEIGYFSILQSRIIALLCLGYLLVDICFGYLYLENDFLARSERKIHLAMVLLSIVDITCALSFTAYTSVARLRLNEYARIIMFIVTRPELRRALRKIFRVLAEVRNILSLVIVFILFFSWMSVVLFQGTPEGEAQMPNIYEASWHFLILLTTANFPDIMMPAYNDNRLICLFFIFFLCFGLFFLMNVVLAVVFNNFARFSELEMQQGVNIRREKLDKAFDHLCCAAGTKDIVPMETCLRLFSELDRFHHISSIQRDKLTLLFDNLDTNGDHVLDRQEFLQVCDATERLLYSEHHERSDVEALCPRLYHSSSFQKLSCIVRHPRFEYAIDFVLVLNALAIFIESFSILNDAVTPNVVNWTSWTKWDALEMLFTTIYLMELVCKVLVYGIRTYWASIKNRFDCIITLAVVASDSFVFLPDTSLQVIKILLIARCLRLFRLIINIKGYRVICTTWLRLLHFGQHLLLLLFCVMYIYALLGNQLFGGLISPGRMHTEFPENAYTINDYMANNFNDMPGAMVLLFELILVNNWFVMADAHVAVTQTKWTRWYFIAYYVTGVTLLLNLVVASILDSFMDEYKHEHEPKDQEYHVMSAPEEDTPLVGDSDEEMLTTACWFIEDAFSGISRPHPVHSAFARQMHRVHAELHYLRGLAIVVLLSLTFIETPLWCHGEQPYPCGDPSDPFTPMTFDIVWLSDAQSHGIEAICLAFFLANSIIRYLYLQENFTNRKDSMAVLVLVVIAMGTLTISALFPTQMYSQSIQVYLRLAIFAVKNRNIRRTARKIFQVIAEIHNIISLVVVFVVFFAWVATMLFNSTEEGNSQMPNIYEACWNMLILLTTANFPDIMMLAYNKHRIVVIFFAFFLIFGLFFLMNVVLAVIYNNFSVNLEVDKKKKSHTREQKLQIAFRILCNIKSRYQRRSRLSRSYSTKELWDHRHDEWYLGAPSPQQSIPLDVCLRLFHEMNHYKNIGYIKKSKMRMVFDELDTDGDERLEWSEFSNICVVLRQALAKKRLPPSEVERWFPSIYHSDWFHSLSTVIKHPRFELTIDFVLVVNAFIVVLESLPVLTGEPMPLASEFTIWERIESIFSFIYLLEMLLKIIVQGRAVYWSSMKNRFDCVITLAVVSVDIWAYLPYDNPSRIMVKILLVARCLRLFRLIINVERYRVFCMTWLRLLPFGKNLLVIMFCALYFFSCLGHQLFGGLISPGRMGVECPTSMYTQNNYMANNFNDMASGMVLLFELLIVNNWFILADGFICVTSKYTRWFFITFHVTGVTILLNLFVASTLDAFVGEYEAEHQDQLGRPGKFSSMDNFQTITIEQDHHEPTTDFDKDERYMATSDICNELQNNPELGPDLERKICAAVLKQLDDKSNDVQSIAVKCLGILVTKVQEKQVGDICEKLCELIFTGKPELRDIYSIGLKTILSDVSQKTGASISTNLSSRLLKGVEFYSDQGIKSETLDILTELLKRFGGDFQSEHVAIMDQLLKELSDERAFVRKRVTTCLGALGVVASDALLHRLVEHLLHSVETNHEADKRTLIQTIGTLSRSVGHRLGRHLPVIVPLFLQFCGSPSNESMQNDNSNELRENCFQGLESFLLRCHAEITPHTTEILSVAMAFTKYDPNYMYDSGDEDMDEDMEDDEEYSEQEDNDYSDDDDASWKVRRAALRVMSAIITTRPELLDTLYASYSEPLIARFKEREESVRIDVFSVFSDLLRVTLVHLTPTSSGNPETGARPSFVRQRSCGSELHTRVGNIIAAANKQLGPKITVPTRCAAFGMLRELAQVEEGQLGPFLDTLMPNIFKALEDRNSSLKLDSLLFLKQLMATHQPQLFKKHMQSIVRLAVANASEDWYKIVAKSLALIGTIVNVLRPSVESPLADDLNQYVQPLFNAVLPRLKAYDIDQEIKDGAISSMGVLVSKLGDHLQHDNLNTVLPMILERMQNEITRIAAMKSLATIARSALPLDLSIILTDSIVCLSQLLRQQSRTLKQTALDTLIALIQSNGASLSHETLSDTIQETSALISDTDLQLSQLSLTLVSSILTSAPSTASDAAVVTKALPNALLLSSSALLHGPALEALFVLLRKLVAMESHGFESLFQALYSTDRPDASKHALHNVARCIAAISLQAEAILQKKAFETWVQSISSTNGTKHLALFCLGEFGRKTDIQVFGDIRGLILDNFSSQSEEVKHAAAFALGSICVGNMTSFLPTILDELKKNMHTYLLLSALKEVLGCKSPDLKAYVSTIVPVLHSHCEAEEEGVRNMVAECLGKLALVEPQTILPSVIAMCAPSVPVKTRWTAVTCLRFCMACGTNGAPMRELKVDPIVGALQDEDMGVRRAALITLNAAAHHQPAFLKPHVQKEIVPVLFQTMKIKMERTVDLGPFKHKVDDGLVLRKGAYSCIDTLLDTLPREVDANHFVEYLKLGLEDHDDVQMLCHQILVKLCNVEPGVVLSELEMLGAALDKTTNRRPKDAQVGSEVDRVNDVIRSALRAVDAVSCVRESDSNPKWKYLMDKIKKTDNLSTMLEGIKLERGVDA</sequence>
<dbReference type="SUPFAM" id="SSF57850">
    <property type="entry name" value="RING/U-box"/>
    <property type="match status" value="3"/>
</dbReference>
<protein>
    <submittedName>
        <fullName evidence="18">Cullin-associated NEDD8-dissociated protein</fullName>
    </submittedName>
</protein>
<comment type="caution">
    <text evidence="18">The sequence shown here is derived from an EMBL/GenBank/DDBJ whole genome shotgun (WGS) entry which is preliminary data.</text>
</comment>
<dbReference type="PROSITE" id="PS00018">
    <property type="entry name" value="EF_HAND_1"/>
    <property type="match status" value="1"/>
</dbReference>
<dbReference type="InterPro" id="IPR027359">
    <property type="entry name" value="Volt_channel_dom_sf"/>
</dbReference>
<feature type="transmembrane region" description="Helical" evidence="14">
    <location>
        <begin position="1734"/>
        <end position="1755"/>
    </location>
</feature>
<dbReference type="SUPFAM" id="SSF48371">
    <property type="entry name" value="ARM repeat"/>
    <property type="match status" value="1"/>
</dbReference>
<dbReference type="Pfam" id="PF05773">
    <property type="entry name" value="RWD"/>
    <property type="match status" value="1"/>
</dbReference>
<dbReference type="Pfam" id="PF25782">
    <property type="entry name" value="TPR_CAND1"/>
    <property type="match status" value="1"/>
</dbReference>
<comment type="similarity">
    <text evidence="2">Belongs to the CAND family.</text>
</comment>
<evidence type="ECO:0000256" key="6">
    <source>
        <dbReference type="ARBA" id="ARBA00022737"/>
    </source>
</evidence>
<dbReference type="InterPro" id="IPR013932">
    <property type="entry name" value="TATA-bd_TIP120"/>
</dbReference>
<dbReference type="PROSITE" id="PS50908">
    <property type="entry name" value="RWD"/>
    <property type="match status" value="1"/>
</dbReference>